<evidence type="ECO:0000259" key="7">
    <source>
        <dbReference type="PROSITE" id="PS50888"/>
    </source>
</evidence>
<evidence type="ECO:0000313" key="9">
    <source>
        <dbReference type="Proteomes" id="UP000008694"/>
    </source>
</evidence>
<dbReference type="GO" id="GO:0003700">
    <property type="term" value="F:DNA-binding transcription factor activity"/>
    <property type="evidence" value="ECO:0007669"/>
    <property type="project" value="TreeGrafter"/>
</dbReference>
<dbReference type="OrthoDB" id="752464at2759"/>
<keyword evidence="9" id="KW-1185">Reference proteome</keyword>
<dbReference type="GO" id="GO:0043565">
    <property type="term" value="F:sequence-specific DNA binding"/>
    <property type="evidence" value="ECO:0007669"/>
    <property type="project" value="TreeGrafter"/>
</dbReference>
<feature type="domain" description="BHLH" evidence="7">
    <location>
        <begin position="146"/>
        <end position="195"/>
    </location>
</feature>
<dbReference type="GO" id="GO:0046983">
    <property type="term" value="F:protein dimerization activity"/>
    <property type="evidence" value="ECO:0007669"/>
    <property type="project" value="InterPro"/>
</dbReference>
<keyword evidence="4" id="KW-0804">Transcription</keyword>
<dbReference type="CDD" id="cd11443">
    <property type="entry name" value="bHLH_AtAMS_like"/>
    <property type="match status" value="1"/>
</dbReference>
<dbReference type="STRING" id="81972.D7M2Y4"/>
<dbReference type="EMBL" id="GL348718">
    <property type="protein sequence ID" value="EFH47685.1"/>
    <property type="molecule type" value="Genomic_DNA"/>
</dbReference>
<feature type="region of interest" description="Disordered" evidence="6">
    <location>
        <begin position="56"/>
        <end position="81"/>
    </location>
</feature>
<evidence type="ECO:0000256" key="6">
    <source>
        <dbReference type="SAM" id="MobiDB-lite"/>
    </source>
</evidence>
<dbReference type="PROSITE" id="PS50888">
    <property type="entry name" value="BHLH"/>
    <property type="match status" value="1"/>
</dbReference>
<keyword evidence="2" id="KW-0805">Transcription regulation</keyword>
<keyword evidence="3" id="KW-0238">DNA-binding</keyword>
<dbReference type="Gene3D" id="4.10.280.10">
    <property type="entry name" value="Helix-loop-helix DNA-binding domain"/>
    <property type="match status" value="1"/>
</dbReference>
<comment type="subcellular location">
    <subcellularLocation>
        <location evidence="1">Nucleus</location>
    </subcellularLocation>
</comment>
<dbReference type="InterPro" id="IPR054502">
    <property type="entry name" value="bHLH-TF_ACT-like_plant"/>
</dbReference>
<evidence type="ECO:0000256" key="3">
    <source>
        <dbReference type="ARBA" id="ARBA00023125"/>
    </source>
</evidence>
<dbReference type="InterPro" id="IPR036638">
    <property type="entry name" value="HLH_DNA-bd_sf"/>
</dbReference>
<dbReference type="SMART" id="SM00353">
    <property type="entry name" value="HLH"/>
    <property type="match status" value="1"/>
</dbReference>
<name>D7M2Y4_ARALL</name>
<evidence type="ECO:0000256" key="2">
    <source>
        <dbReference type="ARBA" id="ARBA00023015"/>
    </source>
</evidence>
<feature type="compositionally biased region" description="Pro residues" evidence="6">
    <location>
        <begin position="64"/>
        <end position="81"/>
    </location>
</feature>
<accession>D7M2Y4</accession>
<dbReference type="PANTHER" id="PTHR31945">
    <property type="entry name" value="TRANSCRIPTION FACTOR SCREAM2-RELATED"/>
    <property type="match status" value="1"/>
</dbReference>
<dbReference type="SUPFAM" id="SSF47459">
    <property type="entry name" value="HLH, helix-loop-helix DNA-binding domain"/>
    <property type="match status" value="1"/>
</dbReference>
<evidence type="ECO:0000256" key="1">
    <source>
        <dbReference type="ARBA" id="ARBA00004123"/>
    </source>
</evidence>
<dbReference type="GO" id="GO:0005634">
    <property type="term" value="C:nucleus"/>
    <property type="evidence" value="ECO:0007669"/>
    <property type="project" value="UniProtKB-SubCell"/>
</dbReference>
<dbReference type="PANTHER" id="PTHR31945:SF15">
    <property type="entry name" value="TRANSCRIPTION FACTOR BHLH61-RELATED"/>
    <property type="match status" value="1"/>
</dbReference>
<dbReference type="AlphaFoldDB" id="D7M2Y4"/>
<organism evidence="9">
    <name type="scientific">Arabidopsis lyrata subsp. lyrata</name>
    <name type="common">Lyre-leaved rock-cress</name>
    <dbReference type="NCBI Taxonomy" id="81972"/>
    <lineage>
        <taxon>Eukaryota</taxon>
        <taxon>Viridiplantae</taxon>
        <taxon>Streptophyta</taxon>
        <taxon>Embryophyta</taxon>
        <taxon>Tracheophyta</taxon>
        <taxon>Spermatophyta</taxon>
        <taxon>Magnoliopsida</taxon>
        <taxon>eudicotyledons</taxon>
        <taxon>Gunneridae</taxon>
        <taxon>Pentapetalae</taxon>
        <taxon>rosids</taxon>
        <taxon>malvids</taxon>
        <taxon>Brassicales</taxon>
        <taxon>Brassicaceae</taxon>
        <taxon>Camelineae</taxon>
        <taxon>Arabidopsis</taxon>
    </lineage>
</organism>
<evidence type="ECO:0000313" key="8">
    <source>
        <dbReference type="EMBL" id="EFH47685.1"/>
    </source>
</evidence>
<evidence type="ECO:0000256" key="4">
    <source>
        <dbReference type="ARBA" id="ARBA00023163"/>
    </source>
</evidence>
<dbReference type="Pfam" id="PF22754">
    <property type="entry name" value="bHLH-TF_ACT-like_plant"/>
    <property type="match status" value="1"/>
</dbReference>
<dbReference type="Proteomes" id="UP000008694">
    <property type="component" value="Unassembled WGS sequence"/>
</dbReference>
<protein>
    <submittedName>
        <fullName evidence="8">Basic helix-loop-helix family protein</fullName>
    </submittedName>
</protein>
<sequence length="314" mass="35481">MEMELTRSTKQESNNLDVINGGFTAVDQFVPNDWNFDYLCFNNLLQEDDNIDHPSSSLMNLISQPPPLLHQPPQPSSPPYSLPLSSAFDYPFLEDIKDSSLSHPPFIFPTSQENNINNYSPSMEESKSLMNYGETNKKKSNKKLEGQPSKNLMAERRRRKRLNDRLSMLRSIVPKITKMDRTSILGDAIDYMKELLDKINKLQDAEQKFGSNSHLNNLITNKSMVRNSLKFEVDQREVDTHLDICCPTKPGLVLSTVSTLENLGLEIQQCVISCFSDFSLQASCFEVGGQRDMVTSADTKQALIRNAGYGGRCL</sequence>
<dbReference type="eggNOG" id="ENOG502QQHH">
    <property type="taxonomic scope" value="Eukaryota"/>
</dbReference>
<gene>
    <name evidence="8" type="ORF">ARALYDRAFT_487890</name>
</gene>
<dbReference type="Pfam" id="PF00010">
    <property type="entry name" value="HLH"/>
    <property type="match status" value="1"/>
</dbReference>
<dbReference type="Gramene" id="fgenesh2_kg.6__1024__AT5G10570.1">
    <property type="protein sequence ID" value="fgenesh2_kg.6__1024__AT5G10570.1"/>
    <property type="gene ID" value="fgenesh2_kg.6__1024__AT5G10570.1"/>
</dbReference>
<dbReference type="InterPro" id="IPR051358">
    <property type="entry name" value="TF_AMS/ICE1/BHLH6-like"/>
</dbReference>
<dbReference type="InterPro" id="IPR011598">
    <property type="entry name" value="bHLH_dom"/>
</dbReference>
<proteinExistence type="predicted"/>
<reference evidence="9" key="1">
    <citation type="journal article" date="2011" name="Nat. Genet.">
        <title>The Arabidopsis lyrata genome sequence and the basis of rapid genome size change.</title>
        <authorList>
            <person name="Hu T.T."/>
            <person name="Pattyn P."/>
            <person name="Bakker E.G."/>
            <person name="Cao J."/>
            <person name="Cheng J.-F."/>
            <person name="Clark R.M."/>
            <person name="Fahlgren N."/>
            <person name="Fawcett J.A."/>
            <person name="Grimwood J."/>
            <person name="Gundlach H."/>
            <person name="Haberer G."/>
            <person name="Hollister J.D."/>
            <person name="Ossowski S."/>
            <person name="Ottilar R.P."/>
            <person name="Salamov A.A."/>
            <person name="Schneeberger K."/>
            <person name="Spannagl M."/>
            <person name="Wang X."/>
            <person name="Yang L."/>
            <person name="Nasrallah M.E."/>
            <person name="Bergelson J."/>
            <person name="Carrington J.C."/>
            <person name="Gaut B.S."/>
            <person name="Schmutz J."/>
            <person name="Mayer K.F.X."/>
            <person name="Van de Peer Y."/>
            <person name="Grigoriev I.V."/>
            <person name="Nordborg M."/>
            <person name="Weigel D."/>
            <person name="Guo Y.-L."/>
        </authorList>
    </citation>
    <scope>NUCLEOTIDE SEQUENCE [LARGE SCALE GENOMIC DNA]</scope>
    <source>
        <strain evidence="9">cv. MN47</strain>
    </source>
</reference>
<dbReference type="HOGENOM" id="CLU_035660_1_0_1"/>
<keyword evidence="5" id="KW-0539">Nucleus</keyword>
<evidence type="ECO:0000256" key="5">
    <source>
        <dbReference type="ARBA" id="ARBA00023242"/>
    </source>
</evidence>